<feature type="domain" description="C-type lysozyme inhibitor" evidence="7">
    <location>
        <begin position="131"/>
        <end position="193"/>
    </location>
</feature>
<dbReference type="Pfam" id="PF09619">
    <property type="entry name" value="YscW"/>
    <property type="match status" value="1"/>
</dbReference>
<name>A0A8J7SGP2_9RHOB</name>
<dbReference type="Gene3D" id="2.40.128.270">
    <property type="match status" value="1"/>
</dbReference>
<dbReference type="SUPFAM" id="SSF141488">
    <property type="entry name" value="YdhA-like"/>
    <property type="match status" value="1"/>
</dbReference>
<feature type="domain" description="DUF306" evidence="6">
    <location>
        <begin position="303"/>
        <end position="409"/>
    </location>
</feature>
<dbReference type="Proteomes" id="UP000655420">
    <property type="component" value="Unassembled WGS sequence"/>
</dbReference>
<evidence type="ECO:0000259" key="6">
    <source>
        <dbReference type="Pfam" id="PF03724"/>
    </source>
</evidence>
<dbReference type="InterPro" id="IPR053147">
    <property type="entry name" value="Hsp_HslJ-like"/>
</dbReference>
<protein>
    <submittedName>
        <fullName evidence="8">META domain-containing protein</fullName>
    </submittedName>
</protein>
<evidence type="ECO:0000313" key="9">
    <source>
        <dbReference type="Proteomes" id="UP000655420"/>
    </source>
</evidence>
<evidence type="ECO:0000313" key="8">
    <source>
        <dbReference type="EMBL" id="MBK0399170.1"/>
    </source>
</evidence>
<accession>A0A8J7SGP2</accession>
<dbReference type="InterPro" id="IPR039366">
    <property type="entry name" value="Pilotin"/>
</dbReference>
<dbReference type="InterPro" id="IPR036328">
    <property type="entry name" value="MliC_sf"/>
</dbReference>
<organism evidence="8 9">
    <name type="scientific">Thermohalobaculum xanthum</name>
    <dbReference type="NCBI Taxonomy" id="2753746"/>
    <lineage>
        <taxon>Bacteria</taxon>
        <taxon>Pseudomonadati</taxon>
        <taxon>Pseudomonadota</taxon>
        <taxon>Alphaproteobacteria</taxon>
        <taxon>Rhodobacterales</taxon>
        <taxon>Paracoccaceae</taxon>
        <taxon>Thermohalobaculum</taxon>
    </lineage>
</organism>
<dbReference type="InterPro" id="IPR018660">
    <property type="entry name" value="MliC"/>
</dbReference>
<gene>
    <name evidence="8" type="ORF">H0I76_08215</name>
</gene>
<feature type="chain" id="PRO_5035229960" evidence="5">
    <location>
        <begin position="24"/>
        <end position="414"/>
    </location>
</feature>
<keyword evidence="3" id="KW-0564">Palmitate</keyword>
<evidence type="ECO:0000256" key="4">
    <source>
        <dbReference type="ARBA" id="ARBA00023288"/>
    </source>
</evidence>
<dbReference type="AlphaFoldDB" id="A0A8J7SGP2"/>
<keyword evidence="2" id="KW-0472">Membrane</keyword>
<dbReference type="InterPro" id="IPR005184">
    <property type="entry name" value="DUF306_Meta_HslJ"/>
</dbReference>
<keyword evidence="4" id="KW-0449">Lipoprotein</keyword>
<dbReference type="InterPro" id="IPR038670">
    <property type="entry name" value="HslJ-like_sf"/>
</dbReference>
<evidence type="ECO:0000259" key="7">
    <source>
        <dbReference type="Pfam" id="PF09864"/>
    </source>
</evidence>
<feature type="signal peptide" evidence="5">
    <location>
        <begin position="1"/>
        <end position="23"/>
    </location>
</feature>
<reference evidence="8" key="1">
    <citation type="submission" date="2020-12" db="EMBL/GenBank/DDBJ databases">
        <title>Bacterial taxonomy.</title>
        <authorList>
            <person name="Pan X."/>
        </authorList>
    </citation>
    <scope>NUCLEOTIDE SEQUENCE</scope>
    <source>
        <strain evidence="8">M0105</strain>
    </source>
</reference>
<comment type="caution">
    <text evidence="8">The sequence shown here is derived from an EMBL/GenBank/DDBJ whole genome shotgun (WGS) entry which is preliminary data.</text>
</comment>
<proteinExistence type="predicted"/>
<evidence type="ECO:0000256" key="2">
    <source>
        <dbReference type="ARBA" id="ARBA00023136"/>
    </source>
</evidence>
<keyword evidence="1 5" id="KW-0732">Signal</keyword>
<evidence type="ECO:0000256" key="5">
    <source>
        <dbReference type="SAM" id="SignalP"/>
    </source>
</evidence>
<dbReference type="Pfam" id="PF09864">
    <property type="entry name" value="MliC"/>
    <property type="match status" value="1"/>
</dbReference>
<dbReference type="Gene3D" id="2.40.128.200">
    <property type="match status" value="1"/>
</dbReference>
<dbReference type="EMBL" id="JAEHHL010000004">
    <property type="protein sequence ID" value="MBK0399170.1"/>
    <property type="molecule type" value="Genomic_DNA"/>
</dbReference>
<dbReference type="Pfam" id="PF03724">
    <property type="entry name" value="META"/>
    <property type="match status" value="1"/>
</dbReference>
<dbReference type="RefSeq" id="WP_200609179.1">
    <property type="nucleotide sequence ID" value="NZ_JAEHHL010000004.1"/>
</dbReference>
<keyword evidence="9" id="KW-1185">Reference proteome</keyword>
<dbReference type="PANTHER" id="PTHR35535:SF1">
    <property type="entry name" value="HEAT SHOCK PROTEIN HSLJ"/>
    <property type="match status" value="1"/>
</dbReference>
<dbReference type="PANTHER" id="PTHR35535">
    <property type="entry name" value="HEAT SHOCK PROTEIN HSLJ"/>
    <property type="match status" value="1"/>
</dbReference>
<evidence type="ECO:0000256" key="1">
    <source>
        <dbReference type="ARBA" id="ARBA00022729"/>
    </source>
</evidence>
<evidence type="ECO:0000256" key="3">
    <source>
        <dbReference type="ARBA" id="ARBA00023139"/>
    </source>
</evidence>
<sequence length="414" mass="42262">MIVRSFAAMAVIAAVMAAGGASAQQRAVDGALAYRARIALPEGALAVVEARDATGALVAELREATAGRQVPIPFSIDLPTEGDIVLRAVLLDGGLPLWLSEPLTVAASEGPETVGEIVLGPVPESGTAQLFRCGEEELLLSLHGEHAVLRARGRLIALAGVPAGSGARFEAPGDPATFVWSKGGEAMAAIGGDERKGCLAGVPQAEPTLRARGNEPGWNFEIAAGRVLLISDYGASRQEAGLPDPQFEGDAIVYRLAEPETVIRIGPGICHDDATGMPFGNTATVETGGGVLHGCAGEAIDLLTGAEWVVEDIGGAGLIDSSRVTLGFAGPAGEGRVSGQGGCNRYNGGFTLTGEGLGFGPAAATMMACAEALMNQEQAFFAALADVVGFDIDETGALRLKAVDGRTLILARRG</sequence>